<dbReference type="EMBL" id="JACWLN010000001">
    <property type="protein sequence ID" value="MBD1259053.1"/>
    <property type="molecule type" value="Genomic_DNA"/>
</dbReference>
<evidence type="ECO:0000256" key="1">
    <source>
        <dbReference type="SAM" id="Phobius"/>
    </source>
</evidence>
<keyword evidence="1" id="KW-0472">Membrane</keyword>
<comment type="caution">
    <text evidence="3">The sequence shown here is derived from an EMBL/GenBank/DDBJ whole genome shotgun (WGS) entry which is preliminary data.</text>
</comment>
<sequence>MSSAGHILDMIKRLGQNRSLRASKRRKFKGDNRETIYSGTDKQNKAIFNEFPKEQVEQVVNQIKQDSKVKRRKELTFLISIISLTGILMIYLIISSTDYSKKPQVKDIVLSPPKIWSGKQSDPLKVPFSNYFYSPFTVNMEFEVQIDKSYTMYDNDMVVDNTINILFFDNECNFIGKLLPKNGYISWMFVGPTKEGLGPKKILYSLSEMDTNNDGFINENDRRNLYISELNGKDLTRITELEFSSIQWVGEGNEIQVKFNHAKENNDSLYGIFNTETKEIKLTNTPFQSE</sequence>
<keyword evidence="5" id="KW-1185">Reference proteome</keyword>
<evidence type="ECO:0000313" key="5">
    <source>
        <dbReference type="Proteomes" id="UP000651837"/>
    </source>
</evidence>
<reference evidence="3 4" key="1">
    <citation type="submission" date="2018-05" db="EMBL/GenBank/DDBJ databases">
        <title>Genomic Encyclopedia of Archaeal and Bacterial Type Strains, Phase II (KMG-II): from individual species to whole genera.</title>
        <authorList>
            <person name="Goeker M."/>
        </authorList>
    </citation>
    <scope>NUCLEOTIDE SEQUENCE [LARGE SCALE GENOMIC DNA]</scope>
    <source>
        <strain evidence="3 4">DSM 23514</strain>
    </source>
</reference>
<keyword evidence="1" id="KW-0812">Transmembrane</keyword>
<name>A0A316E4Q0_9FLAO</name>
<evidence type="ECO:0000313" key="2">
    <source>
        <dbReference type="EMBL" id="MBD1259053.1"/>
    </source>
</evidence>
<keyword evidence="1" id="KW-1133">Transmembrane helix</keyword>
<reference evidence="2 5" key="2">
    <citation type="submission" date="2020-07" db="EMBL/GenBank/DDBJ databases">
        <title>The draft genome sequence of Maribacter polysiphoniae KCTC 22021.</title>
        <authorList>
            <person name="Mu L."/>
        </authorList>
    </citation>
    <scope>NUCLEOTIDE SEQUENCE [LARGE SCALE GENOMIC DNA]</scope>
    <source>
        <strain evidence="2 5">KCTC 22021</strain>
    </source>
</reference>
<proteinExistence type="predicted"/>
<dbReference type="Proteomes" id="UP000245667">
    <property type="component" value="Unassembled WGS sequence"/>
</dbReference>
<evidence type="ECO:0008006" key="6">
    <source>
        <dbReference type="Google" id="ProtNLM"/>
    </source>
</evidence>
<dbReference type="EMBL" id="QGGQ01000002">
    <property type="protein sequence ID" value="PWK24608.1"/>
    <property type="molecule type" value="Genomic_DNA"/>
</dbReference>
<evidence type="ECO:0000313" key="3">
    <source>
        <dbReference type="EMBL" id="PWK24608.1"/>
    </source>
</evidence>
<dbReference type="OrthoDB" id="1452733at2"/>
<accession>A0A316E4Q0</accession>
<dbReference type="AlphaFoldDB" id="A0A316E4Q0"/>
<dbReference type="RefSeq" id="WP_146197799.1">
    <property type="nucleotide sequence ID" value="NZ_JACWLN010000001.1"/>
</dbReference>
<gene>
    <name evidence="2" type="ORF">HZY62_00510</name>
    <name evidence="3" type="ORF">LX92_00972</name>
</gene>
<feature type="transmembrane region" description="Helical" evidence="1">
    <location>
        <begin position="75"/>
        <end position="94"/>
    </location>
</feature>
<organism evidence="3 4">
    <name type="scientific">Maribacter polysiphoniae</name>
    <dbReference type="NCBI Taxonomy" id="429344"/>
    <lineage>
        <taxon>Bacteria</taxon>
        <taxon>Pseudomonadati</taxon>
        <taxon>Bacteroidota</taxon>
        <taxon>Flavobacteriia</taxon>
        <taxon>Flavobacteriales</taxon>
        <taxon>Flavobacteriaceae</taxon>
        <taxon>Maribacter</taxon>
    </lineage>
</organism>
<evidence type="ECO:0000313" key="4">
    <source>
        <dbReference type="Proteomes" id="UP000245667"/>
    </source>
</evidence>
<protein>
    <recommendedName>
        <fullName evidence="6">EF-hand domain-containing protein</fullName>
    </recommendedName>
</protein>
<dbReference type="Proteomes" id="UP000651837">
    <property type="component" value="Unassembled WGS sequence"/>
</dbReference>